<dbReference type="AlphaFoldDB" id="A0A4V5N6R7"/>
<evidence type="ECO:0000256" key="3">
    <source>
        <dbReference type="ARBA" id="ARBA00022833"/>
    </source>
</evidence>
<dbReference type="Proteomes" id="UP000308549">
    <property type="component" value="Unassembled WGS sequence"/>
</dbReference>
<name>A0A4V5N6R7_9PEZI</name>
<feature type="region of interest" description="Disordered" evidence="5">
    <location>
        <begin position="54"/>
        <end position="165"/>
    </location>
</feature>
<evidence type="ECO:0000256" key="2">
    <source>
        <dbReference type="ARBA" id="ARBA00022771"/>
    </source>
</evidence>
<gene>
    <name evidence="7" type="ORF">B0A50_00455</name>
</gene>
<dbReference type="EMBL" id="NAJL01000002">
    <property type="protein sequence ID" value="TKA33619.1"/>
    <property type="molecule type" value="Genomic_DNA"/>
</dbReference>
<feature type="compositionally biased region" description="Basic and acidic residues" evidence="5">
    <location>
        <begin position="408"/>
        <end position="425"/>
    </location>
</feature>
<evidence type="ECO:0000313" key="8">
    <source>
        <dbReference type="Proteomes" id="UP000308549"/>
    </source>
</evidence>
<feature type="region of interest" description="Disordered" evidence="5">
    <location>
        <begin position="352"/>
        <end position="447"/>
    </location>
</feature>
<dbReference type="SUPFAM" id="SSF90229">
    <property type="entry name" value="CCCH zinc finger"/>
    <property type="match status" value="1"/>
</dbReference>
<dbReference type="InterPro" id="IPR032378">
    <property type="entry name" value="ZC3H15/TMA46_C"/>
</dbReference>
<dbReference type="GO" id="GO:0008270">
    <property type="term" value="F:zinc ion binding"/>
    <property type="evidence" value="ECO:0007669"/>
    <property type="project" value="UniProtKB-KW"/>
</dbReference>
<keyword evidence="8" id="KW-1185">Reference proteome</keyword>
<dbReference type="InterPro" id="IPR036855">
    <property type="entry name" value="Znf_CCCH_sf"/>
</dbReference>
<keyword evidence="2 4" id="KW-0863">Zinc-finger</keyword>
<proteinExistence type="predicted"/>
<accession>A0A4V5N6R7</accession>
<dbReference type="PANTHER" id="PTHR12681">
    <property type="entry name" value="ZINC FINGER-CONTAINING PROTEIN P48ZNF"/>
    <property type="match status" value="1"/>
</dbReference>
<feature type="compositionally biased region" description="Basic and acidic residues" evidence="5">
    <location>
        <begin position="364"/>
        <end position="379"/>
    </location>
</feature>
<evidence type="ECO:0000256" key="4">
    <source>
        <dbReference type="PROSITE-ProRule" id="PRU00723"/>
    </source>
</evidence>
<dbReference type="Pfam" id="PF00642">
    <property type="entry name" value="zf-CCCH"/>
    <property type="match status" value="1"/>
</dbReference>
<feature type="zinc finger region" description="C3H1-type" evidence="4">
    <location>
        <begin position="266"/>
        <end position="304"/>
    </location>
</feature>
<evidence type="ECO:0000313" key="7">
    <source>
        <dbReference type="EMBL" id="TKA33619.1"/>
    </source>
</evidence>
<keyword evidence="3 4" id="KW-0862">Zinc</keyword>
<dbReference type="PANTHER" id="PTHR12681:SF0">
    <property type="entry name" value="ZINC FINGER CCCH DOMAIN-CONTAINING PROTEIN 15"/>
    <property type="match status" value="1"/>
</dbReference>
<dbReference type="GO" id="GO:0003729">
    <property type="term" value="F:mRNA binding"/>
    <property type="evidence" value="ECO:0007669"/>
    <property type="project" value="TreeGrafter"/>
</dbReference>
<feature type="compositionally biased region" description="Basic and acidic residues" evidence="5">
    <location>
        <begin position="143"/>
        <end position="165"/>
    </location>
</feature>
<keyword evidence="1 4" id="KW-0479">Metal-binding</keyword>
<dbReference type="PROSITE" id="PS50103">
    <property type="entry name" value="ZF_C3H1"/>
    <property type="match status" value="2"/>
</dbReference>
<feature type="zinc finger region" description="C3H1-type" evidence="4">
    <location>
        <begin position="185"/>
        <end position="212"/>
    </location>
</feature>
<dbReference type="SMART" id="SM00356">
    <property type="entry name" value="ZnF_C3H1"/>
    <property type="match status" value="2"/>
</dbReference>
<evidence type="ECO:0000256" key="1">
    <source>
        <dbReference type="ARBA" id="ARBA00022723"/>
    </source>
</evidence>
<feature type="domain" description="C3H1-type" evidence="6">
    <location>
        <begin position="266"/>
        <end position="304"/>
    </location>
</feature>
<dbReference type="OrthoDB" id="278280at2759"/>
<feature type="compositionally biased region" description="Low complexity" evidence="5">
    <location>
        <begin position="122"/>
        <end position="139"/>
    </location>
</feature>
<feature type="domain" description="C3H1-type" evidence="6">
    <location>
        <begin position="185"/>
        <end position="212"/>
    </location>
</feature>
<dbReference type="InterPro" id="IPR000571">
    <property type="entry name" value="Znf_CCCH"/>
</dbReference>
<feature type="compositionally biased region" description="Acidic residues" evidence="5">
    <location>
        <begin position="387"/>
        <end position="404"/>
    </location>
</feature>
<dbReference type="GO" id="GO:0002181">
    <property type="term" value="P:cytoplasmic translation"/>
    <property type="evidence" value="ECO:0007669"/>
    <property type="project" value="TreeGrafter"/>
</dbReference>
<dbReference type="GO" id="GO:0005829">
    <property type="term" value="C:cytosol"/>
    <property type="evidence" value="ECO:0007669"/>
    <property type="project" value="TreeGrafter"/>
</dbReference>
<protein>
    <recommendedName>
        <fullName evidence="6">C3H1-type domain-containing protein</fullName>
    </recommendedName>
</protein>
<evidence type="ECO:0000259" key="6">
    <source>
        <dbReference type="PROSITE" id="PS50103"/>
    </source>
</evidence>
<dbReference type="Gene3D" id="6.20.400.10">
    <property type="match status" value="1"/>
</dbReference>
<comment type="caution">
    <text evidence="7">The sequence shown here is derived from an EMBL/GenBank/DDBJ whole genome shotgun (WGS) entry which is preliminary data.</text>
</comment>
<evidence type="ECO:0000256" key="5">
    <source>
        <dbReference type="SAM" id="MobiDB-lite"/>
    </source>
</evidence>
<sequence>MRSIEALPRKTAKEYRESSEIMVMVQSGVLEEVVVAVRLMEASGLLEEVLAMAREQKPSASSSSVWTRKATKPHYRELQRAHAISTSSPSMPPKKGDKSQNAPKKKTATVEDKTFGMKNKKGGAAQKQIKQISQAQAASGTPEQKKKEAEKMQKEKEKLAAEQARREAAELFKPAQTQKVPFGVDPKTILCQFYKKGACEKGKKCKFSHDLNIERKGEKKSLYTDTREGDQEEDQEQDVKKKDDMADWDEEKLRSVVMSKHGNPKTTTDKVCKFFIEAVENQKYGWFWTCPNGGDKCMYKHSLPPGFVLKTKEQRAAEKALMDKSPLATLTLEDFLESERFKLQGNLTPVTEESFSEWKRKRQDKKEAEEQAKKMKEATGRAMFEQGDWEASSDEDEDDDDDSWNLEALRRETEAARQKKEEERLGVAGGAGEMVEVAGEPNGNVGD</sequence>
<feature type="region of interest" description="Disordered" evidence="5">
    <location>
        <begin position="222"/>
        <end position="245"/>
    </location>
</feature>
<reference evidence="7 8" key="1">
    <citation type="submission" date="2017-03" db="EMBL/GenBank/DDBJ databases">
        <title>Genomes of endolithic fungi from Antarctica.</title>
        <authorList>
            <person name="Coleine C."/>
            <person name="Masonjones S."/>
            <person name="Stajich J.E."/>
        </authorList>
    </citation>
    <scope>NUCLEOTIDE SEQUENCE [LARGE SCALE GENOMIC DNA]</scope>
    <source>
        <strain evidence="7 8">CCFEE 6315</strain>
    </source>
</reference>
<dbReference type="Gene3D" id="4.10.1000.10">
    <property type="entry name" value="Zinc finger, CCCH-type"/>
    <property type="match status" value="1"/>
</dbReference>
<organism evidence="7 8">
    <name type="scientific">Salinomyces thailandicus</name>
    <dbReference type="NCBI Taxonomy" id="706561"/>
    <lineage>
        <taxon>Eukaryota</taxon>
        <taxon>Fungi</taxon>
        <taxon>Dikarya</taxon>
        <taxon>Ascomycota</taxon>
        <taxon>Pezizomycotina</taxon>
        <taxon>Dothideomycetes</taxon>
        <taxon>Dothideomycetidae</taxon>
        <taxon>Mycosphaerellales</taxon>
        <taxon>Teratosphaeriaceae</taxon>
        <taxon>Salinomyces</taxon>
    </lineage>
</organism>
<dbReference type="Pfam" id="PF16543">
    <property type="entry name" value="DFRP_C"/>
    <property type="match status" value="1"/>
</dbReference>